<dbReference type="PROSITE" id="PS50158">
    <property type="entry name" value="ZF_CCHC"/>
    <property type="match status" value="1"/>
</dbReference>
<reference evidence="3" key="2">
    <citation type="submission" date="2022-01" db="EMBL/GenBank/DDBJ databases">
        <authorList>
            <person name="Yamashiro T."/>
            <person name="Shiraishi A."/>
            <person name="Satake H."/>
            <person name="Nakayama K."/>
        </authorList>
    </citation>
    <scope>NUCLEOTIDE SEQUENCE</scope>
</reference>
<evidence type="ECO:0000256" key="1">
    <source>
        <dbReference type="PROSITE-ProRule" id="PRU00047"/>
    </source>
</evidence>
<protein>
    <submittedName>
        <fullName evidence="3">Ribonuclease H-like domain-containing protein</fullName>
    </submittedName>
</protein>
<dbReference type="EMBL" id="BQNB010017780">
    <property type="protein sequence ID" value="GJT67144.1"/>
    <property type="molecule type" value="Genomic_DNA"/>
</dbReference>
<feature type="domain" description="CCHC-type" evidence="2">
    <location>
        <begin position="17"/>
        <end position="31"/>
    </location>
</feature>
<dbReference type="Gene3D" id="4.10.60.10">
    <property type="entry name" value="Zinc finger, CCHC-type"/>
    <property type="match status" value="1"/>
</dbReference>
<dbReference type="InterPro" id="IPR036875">
    <property type="entry name" value="Znf_CCHC_sf"/>
</dbReference>
<dbReference type="PANTHER" id="PTHR11439">
    <property type="entry name" value="GAG-POL-RELATED RETROTRANSPOSON"/>
    <property type="match status" value="1"/>
</dbReference>
<sequence length="517" mass="59229">MDVNGQRVSFDRSKVECYNCHKYGHFTRECRAPRNQENRGREISRRIVTVETPTENALVTQDRIGGYDWSYQAEEEHPTNYALMAHISSRSSSSSDSCSKSCVKAYATLKEQYDRLASWLVISRIYKVFGIVFLMKKKENNKSKSDKGYHAVPPPFTGNFIPFKPDLTFIDEIVKSENIDVITNVTPSNGKKVESNHESADNGDVVEPKTVRKNSFRPPIIEGWNSDDDSEVEFIPNIEDKTVRPSTEKIKFVKSTRETVEKGNPQQKEDGIFISQDKYVAEILKKFNFATVKTASTPIETNKALVKDEEAKAVDVHLYRSMIGSLMYLTTSRPDIMFVVCACARFQVTPKMSHLHAMKRIFRYLKGQPKLGLWYPRDSPFDLEAFSDSDYAGASLDRKSTTGGCQFLGKRLISWQCKKQTIFANFTTEAEYVAAANCCGQVLWIQNQMHDYGFNFMNTKIYIDNESTICIVKNPMFHSKTKHIEIRHHFIRDSYEKTLIQVIKIHIDHNVADILIC</sequence>
<proteinExistence type="predicted"/>
<dbReference type="PANTHER" id="PTHR11439:SF495">
    <property type="entry name" value="REVERSE TRANSCRIPTASE, RNA-DEPENDENT DNA POLYMERASE-RELATED"/>
    <property type="match status" value="1"/>
</dbReference>
<comment type="caution">
    <text evidence="3">The sequence shown here is derived from an EMBL/GenBank/DDBJ whole genome shotgun (WGS) entry which is preliminary data.</text>
</comment>
<dbReference type="CDD" id="cd09272">
    <property type="entry name" value="RNase_HI_RT_Ty1"/>
    <property type="match status" value="1"/>
</dbReference>
<dbReference type="Proteomes" id="UP001151760">
    <property type="component" value="Unassembled WGS sequence"/>
</dbReference>
<keyword evidence="1" id="KW-0863">Zinc-finger</keyword>
<keyword evidence="1" id="KW-0479">Metal-binding</keyword>
<accession>A0ABQ5FVY2</accession>
<gene>
    <name evidence="3" type="ORF">Tco_1018624</name>
</gene>
<keyword evidence="1" id="KW-0862">Zinc</keyword>
<name>A0ABQ5FVY2_9ASTR</name>
<dbReference type="SUPFAM" id="SSF57756">
    <property type="entry name" value="Retrovirus zinc finger-like domains"/>
    <property type="match status" value="1"/>
</dbReference>
<organism evidence="3 4">
    <name type="scientific">Tanacetum coccineum</name>
    <dbReference type="NCBI Taxonomy" id="301880"/>
    <lineage>
        <taxon>Eukaryota</taxon>
        <taxon>Viridiplantae</taxon>
        <taxon>Streptophyta</taxon>
        <taxon>Embryophyta</taxon>
        <taxon>Tracheophyta</taxon>
        <taxon>Spermatophyta</taxon>
        <taxon>Magnoliopsida</taxon>
        <taxon>eudicotyledons</taxon>
        <taxon>Gunneridae</taxon>
        <taxon>Pentapetalae</taxon>
        <taxon>asterids</taxon>
        <taxon>campanulids</taxon>
        <taxon>Asterales</taxon>
        <taxon>Asteraceae</taxon>
        <taxon>Asteroideae</taxon>
        <taxon>Anthemideae</taxon>
        <taxon>Anthemidinae</taxon>
        <taxon>Tanacetum</taxon>
    </lineage>
</organism>
<evidence type="ECO:0000259" key="2">
    <source>
        <dbReference type="PROSITE" id="PS50158"/>
    </source>
</evidence>
<dbReference type="InterPro" id="IPR001878">
    <property type="entry name" value="Znf_CCHC"/>
</dbReference>
<keyword evidence="4" id="KW-1185">Reference proteome</keyword>
<reference evidence="3" key="1">
    <citation type="journal article" date="2022" name="Int. J. Mol. Sci.">
        <title>Draft Genome of Tanacetum Coccineum: Genomic Comparison of Closely Related Tanacetum-Family Plants.</title>
        <authorList>
            <person name="Yamashiro T."/>
            <person name="Shiraishi A."/>
            <person name="Nakayama K."/>
            <person name="Satake H."/>
        </authorList>
    </citation>
    <scope>NUCLEOTIDE SEQUENCE</scope>
</reference>
<evidence type="ECO:0000313" key="4">
    <source>
        <dbReference type="Proteomes" id="UP001151760"/>
    </source>
</evidence>
<evidence type="ECO:0000313" key="3">
    <source>
        <dbReference type="EMBL" id="GJT67144.1"/>
    </source>
</evidence>